<feature type="region of interest" description="Disordered" evidence="9">
    <location>
        <begin position="1051"/>
        <end position="1092"/>
    </location>
</feature>
<dbReference type="PROSITE" id="PS00107">
    <property type="entry name" value="PROTEIN_KINASE_ATP"/>
    <property type="match status" value="1"/>
</dbReference>
<evidence type="ECO:0000256" key="6">
    <source>
        <dbReference type="ARBA" id="ARBA00022840"/>
    </source>
</evidence>
<dbReference type="InterPro" id="IPR050117">
    <property type="entry name" value="MAPK"/>
</dbReference>
<evidence type="ECO:0000256" key="4">
    <source>
        <dbReference type="ARBA" id="ARBA00022741"/>
    </source>
</evidence>
<keyword evidence="6" id="KW-0067">ATP-binding</keyword>
<accession>A0A8J4FIR2</accession>
<evidence type="ECO:0000259" key="10">
    <source>
        <dbReference type="PROSITE" id="PS50011"/>
    </source>
</evidence>
<evidence type="ECO:0000256" key="1">
    <source>
        <dbReference type="ARBA" id="ARBA00012425"/>
    </source>
</evidence>
<evidence type="ECO:0000256" key="9">
    <source>
        <dbReference type="SAM" id="MobiDB-lite"/>
    </source>
</evidence>
<sequence>MDAAKKYEYIKTLGEGSYGHVWLCRDRERDCLVAIKKFKDANKDSQAYHLAMREIKLLRATSNEHVVSVIEAFRSQSSGNVYLVMEYAESCLNLELKKHRTGLPTSDVMRITWQLASALQYLHSRKIVHRDLKPANILLTAAGDLKLCDFGFARDLPPAGQQADMSSYVTTRWYRAPEVVVGADYGAAVDIWALGCLFAELLNGQPLFPGASNMDQLALIVACFGHLPNRLLAKALTNPQLVGVQLRTGNPRNWAVALQQRFAPYGENAVTLLLSCLNPDPLKRATADEVLRSAYFEPIRQKKVPSLNGQPSIAITVTTSAPASMMPVPAPPVIPLMTSTGPVHPAAVITGPTVAAAQADGGTTAGPIASAAASAKPTKDAAQPLPQQSQQQLAPPPLQHPTVMATGSDNTRRPSKEVESQPERSVPSVMVHAAPVLPFLGNGPVEGPCPAPAATCTLPPAAIASAAAEPYNAKQGPAHPALVVMSRQASVAEQSVKDGEQEGSTTGSGTGMEVDTPPAAPAQSNVAMAQRQTTQVRFLPQTLPSFGHGQNQNQSQGQGYSQVGEQAGVVVASTRPAVAVPAVTAGAAGAAQEVGGTEAAKQQQRDGRPPANFAHMRASMAAIPMSSGSMGARPMTDTGVGVQGMMQVAPQVAQGKAGSTLIQHNKRASEHSIGVYGSHRGSGTASGGPSDMPMRLARVSLVNPNIDVTQLAAENASASSSPSTTPTGAAAATAAAVAAAMTAAAPGNTANGSVSALANSLGGGPGAAAYGAATGRRRSTATGSRLTRVSHTCEGQDQQLRDDDSEEDRSNERLSFNGGQGASAPGSINPAGSLAAVGMVLGSGLHPSPRRRHSRLASVTEPGGQHPPGAIGAAGAAATTVGNSGSTLATADGSGYDHVSAAASRGPSAPQMLSPLGRSTHQLGHHHGANAISAGLVPGPMPNPGHVMLMSDSGHHAAHSQLHSTMSAVSLNVLGVGAAGPRERERDREALVETGGMLRSNAVVGIATPAAPTATQRSFTSQAVSTSAAAAGLMSRPVSNLYINLEHHGISSNNSTRAGPQDAGESNSTDSSAAVSPSTPTGSNGGAGGAAAVAPGGAVVTAVTAAAVAPVSRRTTFTDGPSSMFKSVLRTLSTRRPNTNSHTGTATEQQATGATAASAAAAVQPPPALQPANSIGGAPPVASHGSASSACGAAHSQSSASSGGVSPFIPSRASSHNFITGAPPERVPADVTSSLSVPGIMEDYSTSAAAAVALRRSATVTHGASIGLGIGGNARIGLPHLNVRIPEAAGSGPAAAANGYGSAVVSPASRRRSQLAAQPARTSDAGMVMTSTGLRQTSTGSMGIVPGLQGCKPTTSLHGEVVAVPGLVGGGSAALPVVRNPAPPAEAPPTRLAPGKGGRDVS</sequence>
<dbReference type="PROSITE" id="PS50011">
    <property type="entry name" value="PROTEIN_KINASE_DOM"/>
    <property type="match status" value="1"/>
</dbReference>
<dbReference type="InterPro" id="IPR011009">
    <property type="entry name" value="Kinase-like_dom_sf"/>
</dbReference>
<evidence type="ECO:0000313" key="12">
    <source>
        <dbReference type="Proteomes" id="UP000722791"/>
    </source>
</evidence>
<dbReference type="OrthoDB" id="540335at2759"/>
<evidence type="ECO:0000313" key="11">
    <source>
        <dbReference type="EMBL" id="GIM00184.1"/>
    </source>
</evidence>
<evidence type="ECO:0000256" key="7">
    <source>
        <dbReference type="ARBA" id="ARBA00047811"/>
    </source>
</evidence>
<feature type="region of interest" description="Disordered" evidence="9">
    <location>
        <begin position="542"/>
        <end position="561"/>
    </location>
</feature>
<gene>
    <name evidence="11" type="ORF">Vretimale_5348</name>
</gene>
<dbReference type="Gene3D" id="3.30.200.20">
    <property type="entry name" value="Phosphorylase Kinase, domain 1"/>
    <property type="match status" value="1"/>
</dbReference>
<feature type="compositionally biased region" description="Low complexity" evidence="9">
    <location>
        <begin position="547"/>
        <end position="561"/>
    </location>
</feature>
<comment type="catalytic activity">
    <reaction evidence="7">
        <text>L-threonyl-[protein] + ATP = O-phospho-L-threonyl-[protein] + ADP + H(+)</text>
        <dbReference type="Rhea" id="RHEA:46608"/>
        <dbReference type="Rhea" id="RHEA-COMP:11060"/>
        <dbReference type="Rhea" id="RHEA-COMP:11605"/>
        <dbReference type="ChEBI" id="CHEBI:15378"/>
        <dbReference type="ChEBI" id="CHEBI:30013"/>
        <dbReference type="ChEBI" id="CHEBI:30616"/>
        <dbReference type="ChEBI" id="CHEBI:61977"/>
        <dbReference type="ChEBI" id="CHEBI:456216"/>
        <dbReference type="EC" id="2.7.11.22"/>
    </reaction>
</comment>
<comment type="catalytic activity">
    <reaction evidence="8">
        <text>L-seryl-[protein] + ATP = O-phospho-L-seryl-[protein] + ADP + H(+)</text>
        <dbReference type="Rhea" id="RHEA:17989"/>
        <dbReference type="Rhea" id="RHEA-COMP:9863"/>
        <dbReference type="Rhea" id="RHEA-COMP:11604"/>
        <dbReference type="ChEBI" id="CHEBI:15378"/>
        <dbReference type="ChEBI" id="CHEBI:29999"/>
        <dbReference type="ChEBI" id="CHEBI:30616"/>
        <dbReference type="ChEBI" id="CHEBI:83421"/>
        <dbReference type="ChEBI" id="CHEBI:456216"/>
        <dbReference type="EC" id="2.7.11.22"/>
    </reaction>
</comment>
<feature type="region of interest" description="Disordered" evidence="9">
    <location>
        <begin position="489"/>
        <end position="531"/>
    </location>
</feature>
<dbReference type="EC" id="2.7.11.22" evidence="1"/>
<reference evidence="11" key="1">
    <citation type="journal article" date="2021" name="Proc. Natl. Acad. Sci. U.S.A.">
        <title>Three genomes in the algal genus Volvox reveal the fate of a haploid sex-determining region after a transition to homothallism.</title>
        <authorList>
            <person name="Yamamoto K."/>
            <person name="Hamaji T."/>
            <person name="Kawai-Toyooka H."/>
            <person name="Matsuzaki R."/>
            <person name="Takahashi F."/>
            <person name="Nishimura Y."/>
            <person name="Kawachi M."/>
            <person name="Noguchi H."/>
            <person name="Minakuchi Y."/>
            <person name="Umen J.G."/>
            <person name="Toyoda A."/>
            <person name="Nozaki H."/>
        </authorList>
    </citation>
    <scope>NUCLEOTIDE SEQUENCE</scope>
    <source>
        <strain evidence="11">NIES-3785</strain>
    </source>
</reference>
<evidence type="ECO:0000256" key="5">
    <source>
        <dbReference type="ARBA" id="ARBA00022777"/>
    </source>
</evidence>
<feature type="region of interest" description="Disordered" evidence="9">
    <location>
        <begin position="1378"/>
        <end position="1402"/>
    </location>
</feature>
<feature type="compositionally biased region" description="Low complexity" evidence="9">
    <location>
        <begin position="367"/>
        <end position="393"/>
    </location>
</feature>
<dbReference type="PANTHER" id="PTHR24055">
    <property type="entry name" value="MITOGEN-ACTIVATED PROTEIN KINASE"/>
    <property type="match status" value="1"/>
</dbReference>
<feature type="compositionally biased region" description="Low complexity" evidence="9">
    <location>
        <begin position="1181"/>
        <end position="1206"/>
    </location>
</feature>
<dbReference type="PROSITE" id="PS00108">
    <property type="entry name" value="PROTEIN_KINASE_ST"/>
    <property type="match status" value="1"/>
</dbReference>
<protein>
    <recommendedName>
        <fullName evidence="1">cyclin-dependent kinase</fullName>
        <ecNumber evidence="1">2.7.11.22</ecNumber>
    </recommendedName>
</protein>
<dbReference type="InterPro" id="IPR000719">
    <property type="entry name" value="Prot_kinase_dom"/>
</dbReference>
<dbReference type="FunFam" id="3.30.200.20:FF:000049">
    <property type="entry name" value="cyclin-dependent kinase-like 1 isoform X1"/>
    <property type="match status" value="1"/>
</dbReference>
<feature type="region of interest" description="Disordered" evidence="9">
    <location>
        <begin position="842"/>
        <end position="878"/>
    </location>
</feature>
<evidence type="ECO:0000256" key="8">
    <source>
        <dbReference type="ARBA" id="ARBA00048367"/>
    </source>
</evidence>
<dbReference type="FunFam" id="1.10.510.10:FF:000624">
    <property type="entry name" value="Mitogen-activated protein kinase"/>
    <property type="match status" value="1"/>
</dbReference>
<dbReference type="GO" id="GO:0004693">
    <property type="term" value="F:cyclin-dependent protein serine/threonine kinase activity"/>
    <property type="evidence" value="ECO:0007669"/>
    <property type="project" value="UniProtKB-EC"/>
</dbReference>
<feature type="region of interest" description="Disordered" evidence="9">
    <location>
        <begin position="897"/>
        <end position="925"/>
    </location>
</feature>
<evidence type="ECO:0000256" key="3">
    <source>
        <dbReference type="ARBA" id="ARBA00022679"/>
    </source>
</evidence>
<dbReference type="SUPFAM" id="SSF56112">
    <property type="entry name" value="Protein kinase-like (PK-like)"/>
    <property type="match status" value="1"/>
</dbReference>
<feature type="compositionally biased region" description="Basic and acidic residues" evidence="9">
    <location>
        <begin position="410"/>
        <end position="422"/>
    </location>
</feature>
<evidence type="ECO:0000256" key="2">
    <source>
        <dbReference type="ARBA" id="ARBA00022527"/>
    </source>
</evidence>
<keyword evidence="3" id="KW-0808">Transferase</keyword>
<dbReference type="InterPro" id="IPR017441">
    <property type="entry name" value="Protein_kinase_ATP_BS"/>
</dbReference>
<dbReference type="GO" id="GO:0005524">
    <property type="term" value="F:ATP binding"/>
    <property type="evidence" value="ECO:0007669"/>
    <property type="project" value="UniProtKB-UniRule"/>
</dbReference>
<dbReference type="EMBL" id="BNCQ01000007">
    <property type="protein sequence ID" value="GIM00184.1"/>
    <property type="molecule type" value="Genomic_DNA"/>
</dbReference>
<dbReference type="Gene3D" id="1.10.510.10">
    <property type="entry name" value="Transferase(Phosphotransferase) domain 1"/>
    <property type="match status" value="1"/>
</dbReference>
<feature type="compositionally biased region" description="Low complexity" evidence="9">
    <location>
        <begin position="862"/>
        <end position="878"/>
    </location>
</feature>
<feature type="compositionally biased region" description="Low complexity" evidence="9">
    <location>
        <begin position="589"/>
        <end position="600"/>
    </location>
</feature>
<feature type="region of interest" description="Disordered" evidence="9">
    <location>
        <begin position="770"/>
        <end position="830"/>
    </location>
</feature>
<dbReference type="Proteomes" id="UP000722791">
    <property type="component" value="Unassembled WGS sequence"/>
</dbReference>
<feature type="compositionally biased region" description="Polar residues" evidence="9">
    <location>
        <begin position="522"/>
        <end position="531"/>
    </location>
</feature>
<feature type="region of interest" description="Disordered" evidence="9">
    <location>
        <begin position="1132"/>
        <end position="1207"/>
    </location>
</feature>
<comment type="caution">
    <text evidence="11">The sequence shown here is derived from an EMBL/GenBank/DDBJ whole genome shotgun (WGS) entry which is preliminary data.</text>
</comment>
<proteinExistence type="predicted"/>
<feature type="region of interest" description="Disordered" evidence="9">
    <location>
        <begin position="367"/>
        <end position="427"/>
    </location>
</feature>
<dbReference type="SMART" id="SM00220">
    <property type="entry name" value="S_TKc"/>
    <property type="match status" value="1"/>
</dbReference>
<organism evidence="11 12">
    <name type="scientific">Volvox reticuliferus</name>
    <dbReference type="NCBI Taxonomy" id="1737510"/>
    <lineage>
        <taxon>Eukaryota</taxon>
        <taxon>Viridiplantae</taxon>
        <taxon>Chlorophyta</taxon>
        <taxon>core chlorophytes</taxon>
        <taxon>Chlorophyceae</taxon>
        <taxon>CS clade</taxon>
        <taxon>Chlamydomonadales</taxon>
        <taxon>Volvocaceae</taxon>
        <taxon>Volvox</taxon>
    </lineage>
</organism>
<dbReference type="Pfam" id="PF00069">
    <property type="entry name" value="Pkinase"/>
    <property type="match status" value="1"/>
</dbReference>
<dbReference type="InterPro" id="IPR008271">
    <property type="entry name" value="Ser/Thr_kinase_AS"/>
</dbReference>
<keyword evidence="2" id="KW-0723">Serine/threonine-protein kinase</keyword>
<feature type="compositionally biased region" description="Low complexity" evidence="9">
    <location>
        <begin position="1145"/>
        <end position="1163"/>
    </location>
</feature>
<feature type="compositionally biased region" description="Polar residues" evidence="9">
    <location>
        <begin position="1132"/>
        <end position="1144"/>
    </location>
</feature>
<feature type="domain" description="Protein kinase" evidence="10">
    <location>
        <begin position="7"/>
        <end position="296"/>
    </location>
</feature>
<feature type="compositionally biased region" description="Polar residues" evidence="9">
    <location>
        <begin position="1051"/>
        <end position="1074"/>
    </location>
</feature>
<feature type="region of interest" description="Disordered" evidence="9">
    <location>
        <begin position="589"/>
        <end position="610"/>
    </location>
</feature>
<feature type="compositionally biased region" description="Low complexity" evidence="9">
    <location>
        <begin position="770"/>
        <end position="787"/>
    </location>
</feature>
<name>A0A8J4FIR2_9CHLO</name>
<keyword evidence="5" id="KW-0418">Kinase</keyword>
<keyword evidence="4" id="KW-0547">Nucleotide-binding</keyword>